<dbReference type="PANTHER" id="PTHR45667">
    <property type="entry name" value="S-ADENOSYLMETHIONINE MITOCHONDRIAL CARRIER PROTEIN"/>
    <property type="match status" value="1"/>
</dbReference>
<keyword evidence="5" id="KW-0677">Repeat</keyword>
<organism evidence="14 15">
    <name type="scientific">Erinaceus europaeus</name>
    <name type="common">Western European hedgehog</name>
    <dbReference type="NCBI Taxonomy" id="9365"/>
    <lineage>
        <taxon>Eukaryota</taxon>
        <taxon>Metazoa</taxon>
        <taxon>Chordata</taxon>
        <taxon>Craniata</taxon>
        <taxon>Vertebrata</taxon>
        <taxon>Euteleostomi</taxon>
        <taxon>Mammalia</taxon>
        <taxon>Eutheria</taxon>
        <taxon>Laurasiatheria</taxon>
        <taxon>Eulipotyphla</taxon>
        <taxon>Erinaceidae</taxon>
        <taxon>Erinaceinae</taxon>
        <taxon>Erinaceus</taxon>
    </lineage>
</organism>
<comment type="function">
    <text evidence="9">Mitochondrial S-adenosyl-L-methionine/S-adenosyl-L-homocysteine antiporter. Mediates the exchange of cytosolic S-adenosyl-L-methionine, the predominant methyl-group donor for macromolecule methylation processes, for mitochondrial S-adenosylhomocysteine(SAH), a by-product of methylation reactions.</text>
</comment>
<evidence type="ECO:0000256" key="11">
    <source>
        <dbReference type="ARBA" id="ARBA00041876"/>
    </source>
</evidence>
<dbReference type="RefSeq" id="XP_060058903.1">
    <property type="nucleotide sequence ID" value="XM_060202920.1"/>
</dbReference>
<evidence type="ECO:0000256" key="5">
    <source>
        <dbReference type="ARBA" id="ARBA00022737"/>
    </source>
</evidence>
<evidence type="ECO:0000313" key="15">
    <source>
        <dbReference type="RefSeq" id="XP_060058903.1"/>
    </source>
</evidence>
<dbReference type="Gene3D" id="1.50.40.10">
    <property type="entry name" value="Mitochondrial carrier domain"/>
    <property type="match status" value="2"/>
</dbReference>
<feature type="repeat" description="Solcar" evidence="12">
    <location>
        <begin position="4"/>
        <end position="77"/>
    </location>
</feature>
<dbReference type="InterPro" id="IPR018108">
    <property type="entry name" value="MCP_transmembrane"/>
</dbReference>
<evidence type="ECO:0000256" key="12">
    <source>
        <dbReference type="PROSITE-ProRule" id="PRU00282"/>
    </source>
</evidence>
<gene>
    <name evidence="15" type="primary">SLC25A26</name>
</gene>
<dbReference type="PROSITE" id="PS50920">
    <property type="entry name" value="SOLCAR"/>
    <property type="match status" value="2"/>
</dbReference>
<evidence type="ECO:0000256" key="2">
    <source>
        <dbReference type="ARBA" id="ARBA00006375"/>
    </source>
</evidence>
<comment type="subcellular location">
    <subcellularLocation>
        <location evidence="1">Membrane</location>
        <topology evidence="1">Multi-pass membrane protein</topology>
    </subcellularLocation>
</comment>
<evidence type="ECO:0000256" key="1">
    <source>
        <dbReference type="ARBA" id="ARBA00004141"/>
    </source>
</evidence>
<proteinExistence type="inferred from homology"/>
<evidence type="ECO:0000256" key="10">
    <source>
        <dbReference type="ARBA" id="ARBA00039950"/>
    </source>
</evidence>
<keyword evidence="4 12" id="KW-0812">Transmembrane</keyword>
<evidence type="ECO:0000256" key="3">
    <source>
        <dbReference type="ARBA" id="ARBA00022448"/>
    </source>
</evidence>
<dbReference type="Pfam" id="PF00153">
    <property type="entry name" value="Mito_carr"/>
    <property type="match status" value="3"/>
</dbReference>
<sequence>MDRLGATASLVAGGVAGVSVDLILFPLDTIKTRLQSPQGFKKAGGFRGIYAGVPSTAIGSFPNAAAFFITYESVKCFLHTDSSSNLKPVKHMLAASTGEVGIKGLYRGYKSTVLREIPFSLVQFPLWESLKALWSWRQDHVLDSWQSAVCGAFAGGFAAAVTTPLDVAKTRIMLAKAGSSTASGNVLSALHGVWRTQGLPGTLCCQEYSRESIKQQGPYNYLQVSFLEWQQSVWEVSSSSVLMTKLAACCWNLAQRVHELEMVPRPLLSRRGGCCENSYPSGEQLFDHLNRLKSGFADCDMENVFQAIGWNDIISQFARKGENGAHRSFFFFFSSELLNK</sequence>
<evidence type="ECO:0000313" key="14">
    <source>
        <dbReference type="Proteomes" id="UP001652624"/>
    </source>
</evidence>
<comment type="similarity">
    <text evidence="2 13">Belongs to the mitochondrial carrier (TC 2.A.29) family.</text>
</comment>
<dbReference type="Proteomes" id="UP001652624">
    <property type="component" value="Chromosome 12"/>
</dbReference>
<evidence type="ECO:0000256" key="13">
    <source>
        <dbReference type="RuleBase" id="RU000488"/>
    </source>
</evidence>
<comment type="catalytic activity">
    <reaction evidence="8">
        <text>S-adenosyl-L-homocysteine(out) + S-adenosyl-L-methionine(in) = S-adenosyl-L-homocysteine(in) + S-adenosyl-L-methionine(out)</text>
        <dbReference type="Rhea" id="RHEA:75479"/>
        <dbReference type="ChEBI" id="CHEBI:57856"/>
        <dbReference type="ChEBI" id="CHEBI:59789"/>
    </reaction>
</comment>
<dbReference type="GeneID" id="103111349"/>
<accession>A0ABM3YCV7</accession>
<keyword evidence="3 13" id="KW-0813">Transport</keyword>
<evidence type="ECO:0000256" key="8">
    <source>
        <dbReference type="ARBA" id="ARBA00035847"/>
    </source>
</evidence>
<keyword evidence="7 12" id="KW-0472">Membrane</keyword>
<evidence type="ECO:0000256" key="6">
    <source>
        <dbReference type="ARBA" id="ARBA00022989"/>
    </source>
</evidence>
<evidence type="ECO:0000256" key="4">
    <source>
        <dbReference type="ARBA" id="ARBA00022692"/>
    </source>
</evidence>
<reference evidence="15" key="1">
    <citation type="submission" date="2025-08" db="UniProtKB">
        <authorList>
            <consortium name="RefSeq"/>
        </authorList>
    </citation>
    <scope>IDENTIFICATION</scope>
</reference>
<protein>
    <recommendedName>
        <fullName evidence="10">Mitochondrial S-adenosylmethionine carrier protein</fullName>
    </recommendedName>
    <alternativeName>
        <fullName evidence="11">Solute carrier family 25 member 26</fullName>
    </alternativeName>
</protein>
<feature type="repeat" description="Solcar" evidence="12">
    <location>
        <begin position="142"/>
        <end position="233"/>
    </location>
</feature>
<name>A0ABM3YCV7_ERIEU</name>
<evidence type="ECO:0000256" key="9">
    <source>
        <dbReference type="ARBA" id="ARBA00037638"/>
    </source>
</evidence>
<evidence type="ECO:0000256" key="7">
    <source>
        <dbReference type="ARBA" id="ARBA00023136"/>
    </source>
</evidence>
<dbReference type="SUPFAM" id="SSF103506">
    <property type="entry name" value="Mitochondrial carrier"/>
    <property type="match status" value="1"/>
</dbReference>
<dbReference type="InterPro" id="IPR023395">
    <property type="entry name" value="MCP_dom_sf"/>
</dbReference>
<keyword evidence="14" id="KW-1185">Reference proteome</keyword>
<keyword evidence="6" id="KW-1133">Transmembrane helix</keyword>